<proteinExistence type="predicted"/>
<accession>T1I0V2</accession>
<organism evidence="1 2">
    <name type="scientific">Rhodnius prolixus</name>
    <name type="common">Triatomid bug</name>
    <dbReference type="NCBI Taxonomy" id="13249"/>
    <lineage>
        <taxon>Eukaryota</taxon>
        <taxon>Metazoa</taxon>
        <taxon>Ecdysozoa</taxon>
        <taxon>Arthropoda</taxon>
        <taxon>Hexapoda</taxon>
        <taxon>Insecta</taxon>
        <taxon>Pterygota</taxon>
        <taxon>Neoptera</taxon>
        <taxon>Paraneoptera</taxon>
        <taxon>Hemiptera</taxon>
        <taxon>Heteroptera</taxon>
        <taxon>Panheteroptera</taxon>
        <taxon>Cimicomorpha</taxon>
        <taxon>Reduviidae</taxon>
        <taxon>Triatominae</taxon>
        <taxon>Rhodnius</taxon>
    </lineage>
</organism>
<dbReference type="InParanoid" id="T1I0V2"/>
<evidence type="ECO:0000313" key="1">
    <source>
        <dbReference type="EnsemblMetazoa" id="RPRC009922-PA"/>
    </source>
</evidence>
<keyword evidence="2" id="KW-1185">Reference proteome</keyword>
<reference evidence="1" key="1">
    <citation type="submission" date="2015-05" db="UniProtKB">
        <authorList>
            <consortium name="EnsemblMetazoa"/>
        </authorList>
    </citation>
    <scope>IDENTIFICATION</scope>
</reference>
<dbReference type="Proteomes" id="UP000015103">
    <property type="component" value="Unassembled WGS sequence"/>
</dbReference>
<dbReference type="EnsemblMetazoa" id="RPRC009922-RA">
    <property type="protein sequence ID" value="RPRC009922-PA"/>
    <property type="gene ID" value="RPRC009922"/>
</dbReference>
<dbReference type="AlphaFoldDB" id="T1I0V2"/>
<sequence length="128" mass="14423">MPGGIFLYISQVTLSVVSLWTLNLSYGYDFACGGLAMYFLSSSLGLIARSKYLTDTDDLDVRPVHVIHYANILTMLYTGFVRNEEAYLIAHSYVICHHILLPISTVCYNFGLSLLCLNWLIYKHNSSS</sequence>
<dbReference type="VEuPathDB" id="VectorBase:RPRC009922"/>
<evidence type="ECO:0000313" key="2">
    <source>
        <dbReference type="Proteomes" id="UP000015103"/>
    </source>
</evidence>
<protein>
    <submittedName>
        <fullName evidence="1">Uncharacterized protein</fullName>
    </submittedName>
</protein>
<dbReference type="HOGENOM" id="CLU_1965098_0_0_1"/>
<dbReference type="EMBL" id="ACPB03016232">
    <property type="status" value="NOT_ANNOTATED_CDS"/>
    <property type="molecule type" value="Genomic_DNA"/>
</dbReference>
<name>T1I0V2_RHOPR</name>